<proteinExistence type="inferred from homology"/>
<feature type="domain" description="Solute-binding protein family 3/N-terminal" evidence="4">
    <location>
        <begin position="30"/>
        <end position="263"/>
    </location>
</feature>
<dbReference type="GO" id="GO:0042597">
    <property type="term" value="C:periplasmic space"/>
    <property type="evidence" value="ECO:0007669"/>
    <property type="project" value="UniProtKB-SubCell"/>
</dbReference>
<dbReference type="PANTHER" id="PTHR30024:SF47">
    <property type="entry name" value="TAURINE-BINDING PERIPLASMIC PROTEIN"/>
    <property type="match status" value="1"/>
</dbReference>
<evidence type="ECO:0000259" key="4">
    <source>
        <dbReference type="SMART" id="SM00062"/>
    </source>
</evidence>
<evidence type="ECO:0000256" key="2">
    <source>
        <dbReference type="ARBA" id="ARBA00010742"/>
    </source>
</evidence>
<evidence type="ECO:0000313" key="5">
    <source>
        <dbReference type="EMBL" id="TMJ06944.1"/>
    </source>
</evidence>
<evidence type="ECO:0000256" key="3">
    <source>
        <dbReference type="ARBA" id="ARBA00022729"/>
    </source>
</evidence>
<dbReference type="AlphaFoldDB" id="A0A537LFZ9"/>
<dbReference type="PANTHER" id="PTHR30024">
    <property type="entry name" value="ALIPHATIC SULFONATES-BINDING PROTEIN-RELATED"/>
    <property type="match status" value="1"/>
</dbReference>
<organism evidence="5 6">
    <name type="scientific">Candidatus Segetimicrobium genomatis</name>
    <dbReference type="NCBI Taxonomy" id="2569760"/>
    <lineage>
        <taxon>Bacteria</taxon>
        <taxon>Bacillati</taxon>
        <taxon>Candidatus Sysuimicrobiota</taxon>
        <taxon>Candidatus Sysuimicrobiia</taxon>
        <taxon>Candidatus Sysuimicrobiales</taxon>
        <taxon>Candidatus Segetimicrobiaceae</taxon>
        <taxon>Candidatus Segetimicrobium</taxon>
    </lineage>
</organism>
<comment type="caution">
    <text evidence="5">The sequence shown here is derived from an EMBL/GenBank/DDBJ whole genome shotgun (WGS) entry which is preliminary data.</text>
</comment>
<dbReference type="InterPro" id="IPR001638">
    <property type="entry name" value="Solute-binding_3/MltF_N"/>
</dbReference>
<protein>
    <submittedName>
        <fullName evidence="5">Taurine ABC transporter substrate-binding protein</fullName>
    </submittedName>
</protein>
<dbReference type="SMART" id="SM00062">
    <property type="entry name" value="PBPb"/>
    <property type="match status" value="1"/>
</dbReference>
<reference evidence="5 6" key="1">
    <citation type="journal article" date="2019" name="Nat. Microbiol.">
        <title>Mediterranean grassland soil C-N compound turnover is dependent on rainfall and depth, and is mediated by genomically divergent microorganisms.</title>
        <authorList>
            <person name="Diamond S."/>
            <person name="Andeer P.F."/>
            <person name="Li Z."/>
            <person name="Crits-Christoph A."/>
            <person name="Burstein D."/>
            <person name="Anantharaman K."/>
            <person name="Lane K.R."/>
            <person name="Thomas B.C."/>
            <person name="Pan C."/>
            <person name="Northen T.R."/>
            <person name="Banfield J.F."/>
        </authorList>
    </citation>
    <scope>NUCLEOTIDE SEQUENCE [LARGE SCALE GENOMIC DNA]</scope>
    <source>
        <strain evidence="5">NP_2</strain>
    </source>
</reference>
<accession>A0A537LFZ9</accession>
<dbReference type="Proteomes" id="UP000318661">
    <property type="component" value="Unassembled WGS sequence"/>
</dbReference>
<comment type="subcellular location">
    <subcellularLocation>
        <location evidence="1">Periplasm</location>
    </subcellularLocation>
</comment>
<comment type="similarity">
    <text evidence="2">Belongs to the bacterial solute-binding protein SsuA/TauA family.</text>
</comment>
<dbReference type="Gene3D" id="3.40.190.10">
    <property type="entry name" value="Periplasmic binding protein-like II"/>
    <property type="match status" value="2"/>
</dbReference>
<dbReference type="EMBL" id="VBAJ01000211">
    <property type="protein sequence ID" value="TMJ06944.1"/>
    <property type="molecule type" value="Genomic_DNA"/>
</dbReference>
<evidence type="ECO:0000256" key="1">
    <source>
        <dbReference type="ARBA" id="ARBA00004418"/>
    </source>
</evidence>
<dbReference type="SUPFAM" id="SSF53850">
    <property type="entry name" value="Periplasmic binding protein-like II"/>
    <property type="match status" value="1"/>
</dbReference>
<sequence>MLRKLPVLAVIAILIGTALLLPAPAPAQKVLKIGYPVWVGYGPLFLADKKGFLKDEGVSVQFINMEDTKTRYVALAAGKIDGLMTTIDTIVLRVRPDFQIAAVMAFDDSKGGDGIVADKAIKTIKGLKGKKVAYGEGSVSHFLLGYLLKQNGMSFKDIVSVNMTAGEAGAAFVARKVDAAVTWEPWLTKGKSAAHGHLLADSTTTPGLIVDVLVFRNDVLRARGDEVRKVVAAWHKGVEYWKAYPGESNQIMADAIGGWLKDPKEFASTLTGIRYYDYATNQAFFGSGGGAYKTAQFAIDFWAAQDKVQIKGRTAAARTGVAPDLPQWRRTVHRRHRAGVDRALVWRGRAPAVPAVAL</sequence>
<name>A0A537LFZ9_9BACT</name>
<dbReference type="InterPro" id="IPR015168">
    <property type="entry name" value="SsuA/THI5"/>
</dbReference>
<gene>
    <name evidence="5" type="ORF">E6G99_08310</name>
</gene>
<dbReference type="CDD" id="cd13563">
    <property type="entry name" value="PBP2_SsuA_like_6"/>
    <property type="match status" value="1"/>
</dbReference>
<keyword evidence="3" id="KW-0732">Signal</keyword>
<evidence type="ECO:0000313" key="6">
    <source>
        <dbReference type="Proteomes" id="UP000318661"/>
    </source>
</evidence>
<dbReference type="Pfam" id="PF09084">
    <property type="entry name" value="NMT1"/>
    <property type="match status" value="1"/>
</dbReference>